<gene>
    <name evidence="1" type="ORF">PENFLA_c053G09877</name>
</gene>
<keyword evidence="2" id="KW-1185">Reference proteome</keyword>
<comment type="caution">
    <text evidence="1">The sequence shown here is derived from an EMBL/GenBank/DDBJ whole genome shotgun (WGS) entry which is preliminary data.</text>
</comment>
<dbReference type="Proteomes" id="UP000191342">
    <property type="component" value="Unassembled WGS sequence"/>
</dbReference>
<proteinExistence type="predicted"/>
<organism evidence="1 2">
    <name type="scientific">Penicillium flavigenum</name>
    <dbReference type="NCBI Taxonomy" id="254877"/>
    <lineage>
        <taxon>Eukaryota</taxon>
        <taxon>Fungi</taxon>
        <taxon>Dikarya</taxon>
        <taxon>Ascomycota</taxon>
        <taxon>Pezizomycotina</taxon>
        <taxon>Eurotiomycetes</taxon>
        <taxon>Eurotiomycetidae</taxon>
        <taxon>Eurotiales</taxon>
        <taxon>Aspergillaceae</taxon>
        <taxon>Penicillium</taxon>
    </lineage>
</organism>
<name>A0A1V6SH90_9EURO</name>
<evidence type="ECO:0000313" key="1">
    <source>
        <dbReference type="EMBL" id="OQE13140.1"/>
    </source>
</evidence>
<sequence length="208" mass="23243">MNATTSVQQLRQMQSVQQLEKRWNHRFTYRIVLKLARESTTTVVPAVGYGSKQSVTACRACRPVSAIDVWNFGQEKASDPKTQALAINSAHSITENQIHMHICDLNKKMKQDLTDLYTAHSKTPTFYSALREIKDMPLLGERMFCRAAQQTNQPISGATISADINTVLGRTDTCDYFVGAAVIIDNNGFTWSCVTADNESTEVKRFCA</sequence>
<dbReference type="AlphaFoldDB" id="A0A1V6SH90"/>
<accession>A0A1V6SH90</accession>
<evidence type="ECO:0000313" key="2">
    <source>
        <dbReference type="Proteomes" id="UP000191342"/>
    </source>
</evidence>
<dbReference type="Gene3D" id="3.30.428.30">
    <property type="entry name" value="HIT family - CDH-like"/>
    <property type="match status" value="1"/>
</dbReference>
<dbReference type="OrthoDB" id="4932058at2759"/>
<dbReference type="SUPFAM" id="SSF54197">
    <property type="entry name" value="HIT-like"/>
    <property type="match status" value="1"/>
</dbReference>
<dbReference type="InterPro" id="IPR036265">
    <property type="entry name" value="HIT-like_sf"/>
</dbReference>
<reference evidence="2" key="1">
    <citation type="journal article" date="2017" name="Nat. Microbiol.">
        <title>Global analysis of biosynthetic gene clusters reveals vast potential of secondary metabolite production in Penicillium species.</title>
        <authorList>
            <person name="Nielsen J.C."/>
            <person name="Grijseels S."/>
            <person name="Prigent S."/>
            <person name="Ji B."/>
            <person name="Dainat J."/>
            <person name="Nielsen K.F."/>
            <person name="Frisvad J.C."/>
            <person name="Workman M."/>
            <person name="Nielsen J."/>
        </authorList>
    </citation>
    <scope>NUCLEOTIDE SEQUENCE [LARGE SCALE GENOMIC DNA]</scope>
    <source>
        <strain evidence="2">IBT 14082</strain>
    </source>
</reference>
<protein>
    <submittedName>
        <fullName evidence="1">Uncharacterized protein</fullName>
    </submittedName>
</protein>
<dbReference type="EMBL" id="MLQL01000053">
    <property type="protein sequence ID" value="OQE13140.1"/>
    <property type="molecule type" value="Genomic_DNA"/>
</dbReference>